<sequence>MNNRANQRHEEHHAIQYFCIFNRMLIFVAEIFISRSLVAGELALRLLQKFQRIGLSLLRRGHSSVKTPVAPLYKNEAERLKALADYNILDTLPEQAFDDLTAIAAYICKTPIALISLVDADRQWFKSNIGLKVRETPRESAFCSHAILHPENILVIPNAMKDDRFANNPLVKSNSKIRFYAGAPLVTPNGFPIGTLCVMDTVPRQLSYQQLDALRRLTRQAIAQMELIQEIRNRKQSEIEGRQLSLTDDLTGLHNRRGFFVMAEQQLKIAHRMRLLCWVIFIDLDGLKQINDTLGHDIGDALIVDAGRLLKQSFRNSDIVARLGGDEFIIFISSYFKDADSIQAYLQINIANFNQQQNRSYELSMSMGIERYSPGSNMSLEQLIARSDELMYAHKRLKRQSIYQQE</sequence>
<dbReference type="InterPro" id="IPR043128">
    <property type="entry name" value="Rev_trsase/Diguanyl_cyclase"/>
</dbReference>
<dbReference type="PROSITE" id="PS50887">
    <property type="entry name" value="GGDEF"/>
    <property type="match status" value="1"/>
</dbReference>
<dbReference type="SMART" id="SM00267">
    <property type="entry name" value="GGDEF"/>
    <property type="match status" value="1"/>
</dbReference>
<dbReference type="InterPro" id="IPR003018">
    <property type="entry name" value="GAF"/>
</dbReference>
<dbReference type="Pfam" id="PF00990">
    <property type="entry name" value="GGDEF"/>
    <property type="match status" value="1"/>
</dbReference>
<dbReference type="CDD" id="cd01949">
    <property type="entry name" value="GGDEF"/>
    <property type="match status" value="1"/>
</dbReference>
<accession>B2J3P7</accession>
<feature type="domain" description="GGDEF" evidence="1">
    <location>
        <begin position="275"/>
        <end position="406"/>
    </location>
</feature>
<dbReference type="PANTHER" id="PTHR43102">
    <property type="entry name" value="SLR1143 PROTEIN"/>
    <property type="match status" value="1"/>
</dbReference>
<dbReference type="SUPFAM" id="SSF55781">
    <property type="entry name" value="GAF domain-like"/>
    <property type="match status" value="1"/>
</dbReference>
<dbReference type="Proteomes" id="UP000001191">
    <property type="component" value="Chromosome"/>
</dbReference>
<dbReference type="AlphaFoldDB" id="B2J3P7"/>
<dbReference type="HOGENOM" id="CLU_000445_11_32_3"/>
<dbReference type="Pfam" id="PF01590">
    <property type="entry name" value="GAF"/>
    <property type="match status" value="1"/>
</dbReference>
<name>B2J3P7_NOSP7</name>
<protein>
    <submittedName>
        <fullName evidence="2">Diguanylate cyclase with GAF sensor</fullName>
    </submittedName>
</protein>
<organism evidence="2 3">
    <name type="scientific">Nostoc punctiforme (strain ATCC 29133 / PCC 73102)</name>
    <dbReference type="NCBI Taxonomy" id="63737"/>
    <lineage>
        <taxon>Bacteria</taxon>
        <taxon>Bacillati</taxon>
        <taxon>Cyanobacteriota</taxon>
        <taxon>Cyanophyceae</taxon>
        <taxon>Nostocales</taxon>
        <taxon>Nostocaceae</taxon>
        <taxon>Nostoc</taxon>
    </lineage>
</organism>
<dbReference type="SMART" id="SM00065">
    <property type="entry name" value="GAF"/>
    <property type="match status" value="1"/>
</dbReference>
<evidence type="ECO:0000259" key="1">
    <source>
        <dbReference type="PROSITE" id="PS50887"/>
    </source>
</evidence>
<dbReference type="InterPro" id="IPR029787">
    <property type="entry name" value="Nucleotide_cyclase"/>
</dbReference>
<dbReference type="STRING" id="63737.Npun_F0182"/>
<keyword evidence="3" id="KW-1185">Reference proteome</keyword>
<dbReference type="EnsemblBacteria" id="ACC78977">
    <property type="protein sequence ID" value="ACC78977"/>
    <property type="gene ID" value="Npun_F0182"/>
</dbReference>
<dbReference type="OrthoDB" id="9812358at2"/>
<dbReference type="NCBIfam" id="TIGR00254">
    <property type="entry name" value="GGDEF"/>
    <property type="match status" value="1"/>
</dbReference>
<evidence type="ECO:0000313" key="3">
    <source>
        <dbReference type="Proteomes" id="UP000001191"/>
    </source>
</evidence>
<dbReference type="SUPFAM" id="SSF55073">
    <property type="entry name" value="Nucleotide cyclase"/>
    <property type="match status" value="1"/>
</dbReference>
<gene>
    <name evidence="2" type="ordered locus">Npun_F0182</name>
</gene>
<dbReference type="eggNOG" id="COG2199">
    <property type="taxonomic scope" value="Bacteria"/>
</dbReference>
<dbReference type="InterPro" id="IPR000160">
    <property type="entry name" value="GGDEF_dom"/>
</dbReference>
<dbReference type="eggNOG" id="COG2203">
    <property type="taxonomic scope" value="Bacteria"/>
</dbReference>
<reference evidence="3" key="1">
    <citation type="submission" date="2008-04" db="EMBL/GenBank/DDBJ databases">
        <title>Complete sequence of chromosome of Nostoc punctiforme ATCC 29133.</title>
        <authorList>
            <consortium name="US DOE Joint Genome Institute"/>
            <person name="Copeland A."/>
            <person name="Lucas S."/>
            <person name="Lapidus A."/>
            <person name="Glavina del Rio T."/>
            <person name="Dalin E."/>
            <person name="Tice H."/>
            <person name="Pitluck S."/>
            <person name="Chain P."/>
            <person name="Malfatti S."/>
            <person name="Shin M."/>
            <person name="Vergez L."/>
            <person name="Schmutz J."/>
            <person name="Larimer F."/>
            <person name="Land M."/>
            <person name="Hauser L."/>
            <person name="Kyrpides N."/>
            <person name="Kim E."/>
            <person name="Meeks J.C."/>
            <person name="Elhai J."/>
            <person name="Campbell E.L."/>
            <person name="Thiel T."/>
            <person name="Longmire J."/>
            <person name="Potts M."/>
            <person name="Atlas R."/>
        </authorList>
    </citation>
    <scope>NUCLEOTIDE SEQUENCE [LARGE SCALE GENOMIC DNA]</scope>
    <source>
        <strain evidence="3">ATCC 29133 / PCC 73102</strain>
    </source>
</reference>
<dbReference type="RefSeq" id="WP_012407004.1">
    <property type="nucleotide sequence ID" value="NC_010628.1"/>
</dbReference>
<reference evidence="2 3" key="2">
    <citation type="journal article" date="2013" name="Plant Physiol.">
        <title>A Nostoc punctiforme Sugar Transporter Necessary to Establish a Cyanobacterium-Plant Symbiosis.</title>
        <authorList>
            <person name="Ekman M."/>
            <person name="Picossi S."/>
            <person name="Campbell E.L."/>
            <person name="Meeks J.C."/>
            <person name="Flores E."/>
        </authorList>
    </citation>
    <scope>NUCLEOTIDE SEQUENCE [LARGE SCALE GENOMIC DNA]</scope>
    <source>
        <strain evidence="3">ATCC 29133 / PCC 73102</strain>
    </source>
</reference>
<evidence type="ECO:0000313" key="2">
    <source>
        <dbReference type="EMBL" id="ACC78977.1"/>
    </source>
</evidence>
<dbReference type="EMBL" id="CP001037">
    <property type="protein sequence ID" value="ACC78977.1"/>
    <property type="molecule type" value="Genomic_DNA"/>
</dbReference>
<dbReference type="PhylomeDB" id="B2J3P7"/>
<dbReference type="KEGG" id="npu:Npun_F0182"/>
<dbReference type="PANTHER" id="PTHR43102:SF2">
    <property type="entry name" value="GAF DOMAIN-CONTAINING PROTEIN"/>
    <property type="match status" value="1"/>
</dbReference>
<proteinExistence type="predicted"/>
<dbReference type="Gene3D" id="3.30.450.40">
    <property type="match status" value="1"/>
</dbReference>
<dbReference type="InterPro" id="IPR029016">
    <property type="entry name" value="GAF-like_dom_sf"/>
</dbReference>
<dbReference type="Gene3D" id="3.30.70.270">
    <property type="match status" value="1"/>
</dbReference>